<dbReference type="OrthoDB" id="20774at2759"/>
<dbReference type="STRING" id="2656787.A0A370TFM5"/>
<proteinExistence type="predicted"/>
<protein>
    <recommendedName>
        <fullName evidence="1">RSE1/DDB1/CPSF1 first beta-propeller domain-containing protein</fullName>
    </recommendedName>
</protein>
<dbReference type="PANTHER" id="PTHR10644">
    <property type="entry name" value="DNA REPAIR/RNA PROCESSING CPSF FAMILY"/>
    <property type="match status" value="1"/>
</dbReference>
<comment type="caution">
    <text evidence="2">The sequence shown here is derived from an EMBL/GenBank/DDBJ whole genome shotgun (WGS) entry which is preliminary data.</text>
</comment>
<sequence length="1368" mass="153042">MAFATSTLVNGQWTTRPLDVNAVLQHYDQEDRNARAIYMEVEKPPVLGLLTQTVIRSPLAHWILPIRLRSPKLNDVAFIGDDFVQIKELRGDRQLWDVVRKENFGARIRNARVIGTIDLSLKGENSLFGNPHIKDDDDDLMMDSGETSLRGHPRKVPGLSPQFILLQLETGDSVFLTLRQTETGVLQFVSSRHRVPKPMLKLQPGMQLCADPSSRYMAVGCSEAIFAIYALHPRDTLSEQYRLESNIRPVESETYIAVRGVILKMEFLHPAAGDEGHIILLVLVVVRGKTRMLLYEWEAGNDLKNVRAHSTRGHLLEESRQVPLLLIPLTIKSSFILIYESFMTVCRRILEGQPEFLDFNHKIDPPTKLHHGQGRPLWTSWTRPTRREDYRVHRDDIYIVREDGVLKLLETDSDLDEFVKANMNVGELSGNCGTALASLDHHTKGSKSGDMLITGGDSCAGGTYLIQARGTPIFTEPIQNWSPAVDMTTTYVPQQRQSDDEWTSTRRKRQAVQMPDKIYACVGNGSKGSVTEFWYGLEAKLGLVTDYEIPIMDAWVLCPNLHSWDDGDDSLFLLSLANGSAALCLSADATAISELDEESTQLDLRYRTIIASMHKDCTIQVTEQSIVVINGLHFHRVHEKDELLKVNYAGTSLGHGPMIEKAVVHKSLVLFTTRLDNSTYLQALDYSNIETGNASHIQPPKHQTLGKYSPTVSSIGICVASRSLWVVIADVRDGSSFLTFKMIERLGEHELRIPTSYGDNHVDIDAVVSIAAACRSPGFLTILCGTGNGLLLTLELDENTLQLVSCQCDRLGVNQMIIKRDEHQALENQFFVSCDSKIYTLSPSRSVPSTLVPEHSTQTWKIQQVWLTDAERPYLEQPEVTSIQRLKPNLPGGTEGGVLMVAGSQILLAALSAQPQTVPRHIPVGGTPTRLFYSDSLDLLIVAAIVEGKSTILFLDPKTGEDLSMAYDQNKGAPADFVSGLGNFDERIFHLMEWSYVKDKKAWNFIIVSTSSGRLLIISTSMDSSTTGARTRSGRAKVRFYTRYKFKCAEPIYCVTGFSDGLIWCSGNKLFCDTLDLKDKKFKRVAEYELCSPATSLRYDNDVIYALTSCHSLEVLKLITSDGRESKIVHTHVSQVSRNTLHHALIEGVSERPIHLVSDKDSSVWGLWATPSTKADTLQTVFQAQLPHSILRFRFGRCRPVWDPVWIPNRLQFNSISGSKDPSSVGFGAGSADAPEILGLSIDGSISHFTVLDFAAWRFLRFLINQATRSPRICEFTHKDDTPPLEPMKDPKTTMHIDGDILKRCLEDQRLEELLRVGQQSSEAVQIFSKFYETLQGLHQGKLVKDAAPSVYVQQAYEDLAFFLRPVL</sequence>
<dbReference type="Gene3D" id="2.130.10.10">
    <property type="entry name" value="YVTN repeat-like/Quinoprotein amine dehydrogenase"/>
    <property type="match status" value="3"/>
</dbReference>
<gene>
    <name evidence="2" type="ORF">BP5553_08049</name>
</gene>
<name>A0A370TFM5_9HELO</name>
<dbReference type="InterPro" id="IPR015943">
    <property type="entry name" value="WD40/YVTN_repeat-like_dom_sf"/>
</dbReference>
<evidence type="ECO:0000259" key="1">
    <source>
        <dbReference type="Pfam" id="PF10433"/>
    </source>
</evidence>
<dbReference type="InterPro" id="IPR018846">
    <property type="entry name" value="Beta-prop_RSE1/DDB1/CPSF1_1st"/>
</dbReference>
<dbReference type="RefSeq" id="XP_031866963.1">
    <property type="nucleotide sequence ID" value="XM_032016672.1"/>
</dbReference>
<dbReference type="Pfam" id="PF10433">
    <property type="entry name" value="Beta-prop_RSE1_1st"/>
    <property type="match status" value="1"/>
</dbReference>
<dbReference type="GeneID" id="43600898"/>
<evidence type="ECO:0000313" key="2">
    <source>
        <dbReference type="EMBL" id="RDL33681.1"/>
    </source>
</evidence>
<organism evidence="2 3">
    <name type="scientific">Venustampulla echinocandica</name>
    <dbReference type="NCBI Taxonomy" id="2656787"/>
    <lineage>
        <taxon>Eukaryota</taxon>
        <taxon>Fungi</taxon>
        <taxon>Dikarya</taxon>
        <taxon>Ascomycota</taxon>
        <taxon>Pezizomycotina</taxon>
        <taxon>Leotiomycetes</taxon>
        <taxon>Helotiales</taxon>
        <taxon>Pleuroascaceae</taxon>
        <taxon>Venustampulla</taxon>
    </lineage>
</organism>
<evidence type="ECO:0000313" key="3">
    <source>
        <dbReference type="Proteomes" id="UP000254866"/>
    </source>
</evidence>
<keyword evidence="3" id="KW-1185">Reference proteome</keyword>
<accession>A0A370TFM5</accession>
<dbReference type="EMBL" id="NPIC01000008">
    <property type="protein sequence ID" value="RDL33681.1"/>
    <property type="molecule type" value="Genomic_DNA"/>
</dbReference>
<reference evidence="2 3" key="1">
    <citation type="journal article" date="2018" name="IMA Fungus">
        <title>IMA Genome-F 9: Draft genome sequence of Annulohypoxylon stygium, Aspergillus mulundensis, Berkeleyomyces basicola (syn. Thielaviopsis basicola), Ceratocystis smalleyi, two Cercospora beticola strains, Coleophoma cylindrospora, Fusarium fracticaudum, Phialophora cf. hyalina, and Morchella septimelata.</title>
        <authorList>
            <person name="Wingfield B.D."/>
            <person name="Bills G.F."/>
            <person name="Dong Y."/>
            <person name="Huang W."/>
            <person name="Nel W.J."/>
            <person name="Swalarsk-Parry B.S."/>
            <person name="Vaghefi N."/>
            <person name="Wilken P.M."/>
            <person name="An Z."/>
            <person name="de Beer Z.W."/>
            <person name="De Vos L."/>
            <person name="Chen L."/>
            <person name="Duong T.A."/>
            <person name="Gao Y."/>
            <person name="Hammerbacher A."/>
            <person name="Kikkert J.R."/>
            <person name="Li Y."/>
            <person name="Li H."/>
            <person name="Li K."/>
            <person name="Li Q."/>
            <person name="Liu X."/>
            <person name="Ma X."/>
            <person name="Naidoo K."/>
            <person name="Pethybridge S.J."/>
            <person name="Sun J."/>
            <person name="Steenkamp E.T."/>
            <person name="van der Nest M.A."/>
            <person name="van Wyk S."/>
            <person name="Wingfield M.J."/>
            <person name="Xiong C."/>
            <person name="Yue Q."/>
            <person name="Zhang X."/>
        </authorList>
    </citation>
    <scope>NUCLEOTIDE SEQUENCE [LARGE SCALE GENOMIC DNA]</scope>
    <source>
        <strain evidence="2 3">BP 5553</strain>
    </source>
</reference>
<dbReference type="Proteomes" id="UP000254866">
    <property type="component" value="Unassembled WGS sequence"/>
</dbReference>
<feature type="domain" description="RSE1/DDB1/CPSF1 first beta-propeller" evidence="1">
    <location>
        <begin position="62"/>
        <end position="470"/>
    </location>
</feature>
<dbReference type="InterPro" id="IPR050358">
    <property type="entry name" value="RSE1/DDB1/CFT1"/>
</dbReference>